<dbReference type="Gene3D" id="3.40.50.10860">
    <property type="entry name" value="Leucine Dehydrogenase, chain A, domain 1"/>
    <property type="match status" value="1"/>
</dbReference>
<dbReference type="InterPro" id="IPR022893">
    <property type="entry name" value="Shikimate_DH_fam"/>
</dbReference>
<protein>
    <recommendedName>
        <fullName evidence="2 8">Shikimate dehydrogenase (NADP(+))</fullName>
        <shortName evidence="8">SDH</shortName>
        <ecNumber evidence="2 8">1.1.1.25</ecNumber>
    </recommendedName>
</protein>
<evidence type="ECO:0000256" key="1">
    <source>
        <dbReference type="ARBA" id="ARBA00004871"/>
    </source>
</evidence>
<feature type="binding site" evidence="8">
    <location>
        <position position="107"/>
    </location>
    <ligand>
        <name>shikimate</name>
        <dbReference type="ChEBI" id="CHEBI:36208"/>
    </ligand>
</feature>
<dbReference type="SUPFAM" id="SSF53223">
    <property type="entry name" value="Aminoacid dehydrogenase-like, N-terminal domain"/>
    <property type="match status" value="1"/>
</dbReference>
<dbReference type="PANTHER" id="PTHR21089:SF1">
    <property type="entry name" value="BIFUNCTIONAL 3-DEHYDROQUINATE DEHYDRATASE_SHIKIMATE DEHYDROGENASE, CHLOROPLASTIC"/>
    <property type="match status" value="1"/>
</dbReference>
<organism evidence="12 13">
    <name type="scientific">Pelolinea submarina</name>
    <dbReference type="NCBI Taxonomy" id="913107"/>
    <lineage>
        <taxon>Bacteria</taxon>
        <taxon>Bacillati</taxon>
        <taxon>Chloroflexota</taxon>
        <taxon>Anaerolineae</taxon>
        <taxon>Anaerolineales</taxon>
        <taxon>Anaerolineaceae</taxon>
        <taxon>Pelolinea</taxon>
    </lineage>
</organism>
<name>A0A347ZQS9_9CHLR</name>
<comment type="catalytic activity">
    <reaction evidence="7 8">
        <text>shikimate + NADP(+) = 3-dehydroshikimate + NADPH + H(+)</text>
        <dbReference type="Rhea" id="RHEA:17737"/>
        <dbReference type="ChEBI" id="CHEBI:15378"/>
        <dbReference type="ChEBI" id="CHEBI:16630"/>
        <dbReference type="ChEBI" id="CHEBI:36208"/>
        <dbReference type="ChEBI" id="CHEBI:57783"/>
        <dbReference type="ChEBI" id="CHEBI:58349"/>
        <dbReference type="EC" id="1.1.1.25"/>
    </reaction>
</comment>
<evidence type="ECO:0000256" key="3">
    <source>
        <dbReference type="ARBA" id="ARBA00022605"/>
    </source>
</evidence>
<dbReference type="Pfam" id="PF01488">
    <property type="entry name" value="Shikimate_DH"/>
    <property type="match status" value="1"/>
</dbReference>
<comment type="pathway">
    <text evidence="1 8">Metabolic intermediate biosynthesis; chorismate biosynthesis; chorismate from D-erythrose 4-phosphate and phosphoenolpyruvate: step 4/7.</text>
</comment>
<dbReference type="AlphaFoldDB" id="A0A347ZQS9"/>
<proteinExistence type="inferred from homology"/>
<dbReference type="GO" id="GO:0008652">
    <property type="term" value="P:amino acid biosynthetic process"/>
    <property type="evidence" value="ECO:0007669"/>
    <property type="project" value="UniProtKB-KW"/>
</dbReference>
<dbReference type="InterPro" id="IPR011342">
    <property type="entry name" value="Shikimate_DH"/>
</dbReference>
<evidence type="ECO:0000313" key="13">
    <source>
        <dbReference type="Proteomes" id="UP000256388"/>
    </source>
</evidence>
<dbReference type="HAMAP" id="MF_00222">
    <property type="entry name" value="Shikimate_DH_AroE"/>
    <property type="match status" value="1"/>
</dbReference>
<evidence type="ECO:0000259" key="9">
    <source>
        <dbReference type="Pfam" id="PF01488"/>
    </source>
</evidence>
<keyword evidence="13" id="KW-1185">Reference proteome</keyword>
<dbReference type="Pfam" id="PF08501">
    <property type="entry name" value="Shikimate_dh_N"/>
    <property type="match status" value="1"/>
</dbReference>
<dbReference type="GO" id="GO:0009423">
    <property type="term" value="P:chorismate biosynthetic process"/>
    <property type="evidence" value="ECO:0007669"/>
    <property type="project" value="UniProtKB-UniRule"/>
</dbReference>
<feature type="domain" description="SDH C-terminal" evidence="11">
    <location>
        <begin position="249"/>
        <end position="279"/>
    </location>
</feature>
<feature type="binding site" evidence="8">
    <location>
        <begin position="131"/>
        <end position="135"/>
    </location>
    <ligand>
        <name>NADP(+)</name>
        <dbReference type="ChEBI" id="CHEBI:58349"/>
    </ligand>
</feature>
<dbReference type="InterPro" id="IPR041121">
    <property type="entry name" value="SDH_C"/>
</dbReference>
<dbReference type="CDD" id="cd01065">
    <property type="entry name" value="NAD_bind_Shikimate_DH"/>
    <property type="match status" value="1"/>
</dbReference>
<feature type="domain" description="Quinate/shikimate 5-dehydrogenase/glutamyl-tRNA reductase" evidence="9">
    <location>
        <begin position="123"/>
        <end position="172"/>
    </location>
</feature>
<feature type="binding site" evidence="8">
    <location>
        <position position="67"/>
    </location>
    <ligand>
        <name>shikimate</name>
        <dbReference type="ChEBI" id="CHEBI:36208"/>
    </ligand>
</feature>
<keyword evidence="5 8" id="KW-0560">Oxidoreductase</keyword>
<comment type="caution">
    <text evidence="8">Lacks conserved residue(s) required for the propagation of feature annotation.</text>
</comment>
<comment type="caution">
    <text evidence="12">The sequence shown here is derived from an EMBL/GenBank/DDBJ whole genome shotgun (WGS) entry which is preliminary data.</text>
</comment>
<feature type="binding site" evidence="8">
    <location>
        <position position="92"/>
    </location>
    <ligand>
        <name>shikimate</name>
        <dbReference type="ChEBI" id="CHEBI:36208"/>
    </ligand>
</feature>
<dbReference type="Proteomes" id="UP000256388">
    <property type="component" value="Unassembled WGS sequence"/>
</dbReference>
<evidence type="ECO:0000256" key="6">
    <source>
        <dbReference type="ARBA" id="ARBA00023141"/>
    </source>
</evidence>
<reference evidence="12 13" key="1">
    <citation type="submission" date="2018-08" db="EMBL/GenBank/DDBJ databases">
        <title>Genomic Encyclopedia of Type Strains, Phase IV (KMG-IV): sequencing the most valuable type-strain genomes for metagenomic binning, comparative biology and taxonomic classification.</title>
        <authorList>
            <person name="Goeker M."/>
        </authorList>
    </citation>
    <scope>NUCLEOTIDE SEQUENCE [LARGE SCALE GENOMIC DNA]</scope>
    <source>
        <strain evidence="12 13">DSM 23923</strain>
    </source>
</reference>
<comment type="similarity">
    <text evidence="8">Belongs to the shikimate dehydrogenase family.</text>
</comment>
<feature type="binding site" evidence="8">
    <location>
        <position position="256"/>
    </location>
    <ligand>
        <name>shikimate</name>
        <dbReference type="ChEBI" id="CHEBI:36208"/>
    </ligand>
</feature>
<dbReference type="RefSeq" id="WP_116224900.1">
    <property type="nucleotide sequence ID" value="NZ_AP018437.1"/>
</dbReference>
<feature type="binding site" evidence="8">
    <location>
        <position position="226"/>
    </location>
    <ligand>
        <name>NADP(+)</name>
        <dbReference type="ChEBI" id="CHEBI:58349"/>
    </ligand>
</feature>
<keyword evidence="3 8" id="KW-0028">Amino-acid biosynthesis</keyword>
<evidence type="ECO:0000313" key="12">
    <source>
        <dbReference type="EMBL" id="REG11784.1"/>
    </source>
</evidence>
<dbReference type="GO" id="GO:0019632">
    <property type="term" value="P:shikimate metabolic process"/>
    <property type="evidence" value="ECO:0007669"/>
    <property type="project" value="InterPro"/>
</dbReference>
<dbReference type="InterPro" id="IPR046346">
    <property type="entry name" value="Aminoacid_DH-like_N_sf"/>
</dbReference>
<dbReference type="Gene3D" id="3.40.50.720">
    <property type="entry name" value="NAD(P)-binding Rossmann-like Domain"/>
    <property type="match status" value="1"/>
</dbReference>
<dbReference type="EMBL" id="QUMS01000001">
    <property type="protein sequence ID" value="REG11784.1"/>
    <property type="molecule type" value="Genomic_DNA"/>
</dbReference>
<evidence type="ECO:0000259" key="11">
    <source>
        <dbReference type="Pfam" id="PF18317"/>
    </source>
</evidence>
<comment type="subunit">
    <text evidence="8">Homodimer.</text>
</comment>
<dbReference type="GO" id="GO:0009073">
    <property type="term" value="P:aromatic amino acid family biosynthetic process"/>
    <property type="evidence" value="ECO:0007669"/>
    <property type="project" value="UniProtKB-KW"/>
</dbReference>
<dbReference type="NCBIfam" id="TIGR00507">
    <property type="entry name" value="aroE"/>
    <property type="match status" value="1"/>
</dbReference>
<feature type="binding site" evidence="8">
    <location>
        <position position="249"/>
    </location>
    <ligand>
        <name>NADP(+)</name>
        <dbReference type="ChEBI" id="CHEBI:58349"/>
    </ligand>
</feature>
<comment type="function">
    <text evidence="8">Involved in the biosynthesis of the chorismate, which leads to the biosynthesis of aromatic amino acids. Catalyzes the reversible NADPH linked reduction of 3-dehydroshikimate (DHSA) to yield shikimate (SA).</text>
</comment>
<evidence type="ECO:0000256" key="7">
    <source>
        <dbReference type="ARBA" id="ARBA00049442"/>
    </source>
</evidence>
<dbReference type="GO" id="GO:0050661">
    <property type="term" value="F:NADP binding"/>
    <property type="evidence" value="ECO:0007669"/>
    <property type="project" value="InterPro"/>
</dbReference>
<feature type="binding site" evidence="8">
    <location>
        <position position="83"/>
    </location>
    <ligand>
        <name>NADP(+)</name>
        <dbReference type="ChEBI" id="CHEBI:58349"/>
    </ligand>
</feature>
<evidence type="ECO:0000256" key="8">
    <source>
        <dbReference type="HAMAP-Rule" id="MF_00222"/>
    </source>
</evidence>
<feature type="domain" description="Shikimate dehydrogenase substrate binding N-terminal" evidence="10">
    <location>
        <begin position="12"/>
        <end position="94"/>
    </location>
</feature>
<dbReference type="GO" id="GO:0004764">
    <property type="term" value="F:shikimate 3-dehydrogenase (NADP+) activity"/>
    <property type="evidence" value="ECO:0007669"/>
    <property type="project" value="UniProtKB-UniRule"/>
</dbReference>
<evidence type="ECO:0000256" key="2">
    <source>
        <dbReference type="ARBA" id="ARBA00012962"/>
    </source>
</evidence>
<dbReference type="Pfam" id="PF18317">
    <property type="entry name" value="SDH_C"/>
    <property type="match status" value="1"/>
</dbReference>
<evidence type="ECO:0000259" key="10">
    <source>
        <dbReference type="Pfam" id="PF08501"/>
    </source>
</evidence>
<evidence type="ECO:0000256" key="5">
    <source>
        <dbReference type="ARBA" id="ARBA00023002"/>
    </source>
</evidence>
<dbReference type="InterPro" id="IPR006151">
    <property type="entry name" value="Shikm_DH/Glu-tRNA_Rdtase"/>
</dbReference>
<dbReference type="InterPro" id="IPR036291">
    <property type="entry name" value="NAD(P)-bd_dom_sf"/>
</dbReference>
<keyword evidence="4 8" id="KW-0521">NADP</keyword>
<sequence>MGKNYRSELVGVFGCPIDENPTGVMEEAGFAARGLDFRYITIKVNEGDLGAAMQGLRAMNMRGINLTIPHKVEVLKYLDELSEAAEIIGAVNVVVNNAGKLWGENTDGKGFLTSLKDAGVSPQGKTVMILGAGGAARAISVECALAGAAKIIIANRDSRRGQALVDLLKEKTPVAVEYIPWQGAIVVPQGTHILVNATSVGLFPHVDQKPEIDYDTITADMVVTDVIFNDPNSLFLQAAAARGAQTINGLGMLVNQGAVNFTLWTGEEAPLEIMTEALKREFGL</sequence>
<dbReference type="PANTHER" id="PTHR21089">
    <property type="entry name" value="SHIKIMATE DEHYDROGENASE"/>
    <property type="match status" value="1"/>
</dbReference>
<dbReference type="UniPathway" id="UPA00053">
    <property type="reaction ID" value="UER00087"/>
</dbReference>
<accession>A0A347ZQS9</accession>
<dbReference type="SUPFAM" id="SSF51735">
    <property type="entry name" value="NAD(P)-binding Rossmann-fold domains"/>
    <property type="match status" value="1"/>
</dbReference>
<evidence type="ECO:0000256" key="4">
    <source>
        <dbReference type="ARBA" id="ARBA00022857"/>
    </source>
</evidence>
<dbReference type="InterPro" id="IPR013708">
    <property type="entry name" value="Shikimate_DH-bd_N"/>
</dbReference>
<feature type="active site" description="Proton acceptor" evidence="8">
    <location>
        <position position="71"/>
    </location>
</feature>
<dbReference type="EC" id="1.1.1.25" evidence="2 8"/>
<gene>
    <name evidence="8" type="primary">aroE</name>
    <name evidence="12" type="ORF">DFR64_1677</name>
</gene>
<keyword evidence="6 8" id="KW-0057">Aromatic amino acid biosynthesis</keyword>
<dbReference type="OrthoDB" id="9792692at2"/>